<gene>
    <name evidence="3" type="ORF">L2716_00725</name>
</gene>
<dbReference type="InterPro" id="IPR014748">
    <property type="entry name" value="Enoyl-CoA_hydra_C"/>
</dbReference>
<dbReference type="CDD" id="cd06558">
    <property type="entry name" value="crotonase-like"/>
    <property type="match status" value="1"/>
</dbReference>
<dbReference type="PANTHER" id="PTHR43459:SF1">
    <property type="entry name" value="EG:BACN32G11.4 PROTEIN"/>
    <property type="match status" value="1"/>
</dbReference>
<dbReference type="SUPFAM" id="SSF52096">
    <property type="entry name" value="ClpP/crotonase"/>
    <property type="match status" value="1"/>
</dbReference>
<dbReference type="Gene3D" id="1.10.12.10">
    <property type="entry name" value="Lyase 2-enoyl-coa Hydratase, Chain A, domain 2"/>
    <property type="match status" value="1"/>
</dbReference>
<keyword evidence="4" id="KW-1185">Reference proteome</keyword>
<dbReference type="InterPro" id="IPR001753">
    <property type="entry name" value="Enoyl-CoA_hydra/iso"/>
</dbReference>
<dbReference type="InterPro" id="IPR018376">
    <property type="entry name" value="Enoyl-CoA_hyd/isom_CS"/>
</dbReference>
<dbReference type="RefSeq" id="WP_236330559.1">
    <property type="nucleotide sequence ID" value="NZ_JAKIJS010000001.1"/>
</dbReference>
<dbReference type="Gene3D" id="3.90.226.10">
    <property type="entry name" value="2-enoyl-CoA Hydratase, Chain A, domain 1"/>
    <property type="match status" value="1"/>
</dbReference>
<name>A0ABS9GWN2_9BACL</name>
<dbReference type="EMBL" id="JAKIJS010000001">
    <property type="protein sequence ID" value="MCF6136231.1"/>
    <property type="molecule type" value="Genomic_DNA"/>
</dbReference>
<dbReference type="PANTHER" id="PTHR43459">
    <property type="entry name" value="ENOYL-COA HYDRATASE"/>
    <property type="match status" value="1"/>
</dbReference>
<dbReference type="Pfam" id="PF00378">
    <property type="entry name" value="ECH_1"/>
    <property type="match status" value="1"/>
</dbReference>
<sequence length="257" mass="28488">MFETIEYSTENNVAWLRLNRPDKFNAFTEQMNFEITKALKEAERDQDVRCLVITGNGKAFCSGEDLAGVKEDTDHAEILRKRYNPMVEKLASFEKPVVAAVNGVAAGAGMSLALACDFRLMSEKASFIEAFINVGLVPDSGNLFYLPRLVGHAKALELAVMGDKVSAEEAKDLGLANKVIPLDSWDEEVSAFAENLANKPTKAIGLIKRYLRKSWDADLSEMLENEAYAQRTAGMTEDHAEGVKAFIEKRKPEFKGK</sequence>
<dbReference type="PROSITE" id="PS00166">
    <property type="entry name" value="ENOYL_COA_HYDRATASE"/>
    <property type="match status" value="1"/>
</dbReference>
<comment type="similarity">
    <text evidence="1 2">Belongs to the enoyl-CoA hydratase/isomerase family.</text>
</comment>
<comment type="caution">
    <text evidence="3">The sequence shown here is derived from an EMBL/GenBank/DDBJ whole genome shotgun (WGS) entry which is preliminary data.</text>
</comment>
<organism evidence="3 4">
    <name type="scientific">Pseudalkalibacillus berkeleyi</name>
    <dbReference type="NCBI Taxonomy" id="1069813"/>
    <lineage>
        <taxon>Bacteria</taxon>
        <taxon>Bacillati</taxon>
        <taxon>Bacillota</taxon>
        <taxon>Bacilli</taxon>
        <taxon>Bacillales</taxon>
        <taxon>Fictibacillaceae</taxon>
        <taxon>Pseudalkalibacillus</taxon>
    </lineage>
</organism>
<evidence type="ECO:0000313" key="3">
    <source>
        <dbReference type="EMBL" id="MCF6136231.1"/>
    </source>
</evidence>
<dbReference type="Proteomes" id="UP001649381">
    <property type="component" value="Unassembled WGS sequence"/>
</dbReference>
<evidence type="ECO:0000256" key="2">
    <source>
        <dbReference type="RuleBase" id="RU003707"/>
    </source>
</evidence>
<reference evidence="3 4" key="1">
    <citation type="submission" date="2022-01" db="EMBL/GenBank/DDBJ databases">
        <title>Alkalihalobacillus sp. EGI L200015, a novel bacterium isolated from a salt lake sediment.</title>
        <authorList>
            <person name="Gao L."/>
            <person name="Fang B.-Z."/>
            <person name="Li W.-J."/>
        </authorList>
    </citation>
    <scope>NUCLEOTIDE SEQUENCE [LARGE SCALE GENOMIC DNA]</scope>
    <source>
        <strain evidence="3 4">KCTC 12718</strain>
    </source>
</reference>
<dbReference type="InterPro" id="IPR029045">
    <property type="entry name" value="ClpP/crotonase-like_dom_sf"/>
</dbReference>
<evidence type="ECO:0000256" key="1">
    <source>
        <dbReference type="ARBA" id="ARBA00005254"/>
    </source>
</evidence>
<protein>
    <submittedName>
        <fullName evidence="3">Enoyl-CoA hydratase-related protein</fullName>
    </submittedName>
</protein>
<proteinExistence type="inferred from homology"/>
<evidence type="ECO:0000313" key="4">
    <source>
        <dbReference type="Proteomes" id="UP001649381"/>
    </source>
</evidence>
<accession>A0ABS9GWN2</accession>